<evidence type="ECO:0000256" key="1">
    <source>
        <dbReference type="ARBA" id="ARBA00022679"/>
    </source>
</evidence>
<reference evidence="4 5" key="1">
    <citation type="submission" date="2020-04" db="EMBL/GenBank/DDBJ databases">
        <title>Paenibacillus algicola sp. nov., a novel marine bacterium producing alginate lyase.</title>
        <authorList>
            <person name="Huang H."/>
        </authorList>
    </citation>
    <scope>NUCLEOTIDE SEQUENCE [LARGE SCALE GENOMIC DNA]</scope>
    <source>
        <strain evidence="4 5">L7-75</strain>
    </source>
</reference>
<name>A0A848MAS8_PAELE</name>
<sequence>MLRSWEERYTSGVIELWNREATKDGYKEWTEQSFQQIITGSPYFKENLAYVLLDRDVVKGFICGCTGEDLPLGDRAGYLTALILDSSIQEDQYFLILLEALESQLKISGKKQMDCLFFNPMKLPWYIPGTPHHEHNNAPGIPVESRLYAILLMYGYIERAEQCAMYLNLDSFDYPDVMLTKEQAARENGYVVELFDKERHDGISEMLSAFNNPLWDQEITASAANGTSFVAAIYDGQCIGFAGPVIRQENGRGYFAGIGVMEEHEGHGLGSILFFKLCEAFKDMGTEYMSLFTGSNNPALRIYKKAGFQHVKTFSTMRKEFSDE</sequence>
<dbReference type="AlphaFoldDB" id="A0A848MAS8"/>
<dbReference type="EMBL" id="JABBPN010000014">
    <property type="protein sequence ID" value="NMO97063.1"/>
    <property type="molecule type" value="Genomic_DNA"/>
</dbReference>
<feature type="domain" description="N-acetyltransferase" evidence="3">
    <location>
        <begin position="190"/>
        <end position="324"/>
    </location>
</feature>
<dbReference type="SUPFAM" id="SSF55729">
    <property type="entry name" value="Acyl-CoA N-acyltransferases (Nat)"/>
    <property type="match status" value="1"/>
</dbReference>
<keyword evidence="1 4" id="KW-0808">Transferase</keyword>
<keyword evidence="5" id="KW-1185">Reference proteome</keyword>
<evidence type="ECO:0000256" key="2">
    <source>
        <dbReference type="ARBA" id="ARBA00023315"/>
    </source>
</evidence>
<dbReference type="Gene3D" id="3.40.630.30">
    <property type="match status" value="1"/>
</dbReference>
<comment type="caution">
    <text evidence="4">The sequence shown here is derived from an EMBL/GenBank/DDBJ whole genome shotgun (WGS) entry which is preliminary data.</text>
</comment>
<dbReference type="Proteomes" id="UP000565468">
    <property type="component" value="Unassembled WGS sequence"/>
</dbReference>
<dbReference type="PANTHER" id="PTHR43072">
    <property type="entry name" value="N-ACETYLTRANSFERASE"/>
    <property type="match status" value="1"/>
</dbReference>
<dbReference type="PANTHER" id="PTHR43072:SF23">
    <property type="entry name" value="UPF0039 PROTEIN C11D3.02C"/>
    <property type="match status" value="1"/>
</dbReference>
<gene>
    <name evidence="4" type="ORF">HII30_14960</name>
</gene>
<dbReference type="Pfam" id="PF00583">
    <property type="entry name" value="Acetyltransf_1"/>
    <property type="match status" value="1"/>
</dbReference>
<dbReference type="InterPro" id="IPR000182">
    <property type="entry name" value="GNAT_dom"/>
</dbReference>
<protein>
    <submittedName>
        <fullName evidence="4">GNAT family N-acetyltransferase</fullName>
    </submittedName>
</protein>
<keyword evidence="2" id="KW-0012">Acyltransferase</keyword>
<evidence type="ECO:0000313" key="4">
    <source>
        <dbReference type="EMBL" id="NMO97063.1"/>
    </source>
</evidence>
<evidence type="ECO:0000259" key="3">
    <source>
        <dbReference type="PROSITE" id="PS51186"/>
    </source>
</evidence>
<accession>A0A848MAS8</accession>
<evidence type="ECO:0000313" key="5">
    <source>
        <dbReference type="Proteomes" id="UP000565468"/>
    </source>
</evidence>
<dbReference type="PROSITE" id="PS51186">
    <property type="entry name" value="GNAT"/>
    <property type="match status" value="1"/>
</dbReference>
<dbReference type="RefSeq" id="WP_169505846.1">
    <property type="nucleotide sequence ID" value="NZ_JABBPN010000014.1"/>
</dbReference>
<dbReference type="CDD" id="cd04301">
    <property type="entry name" value="NAT_SF"/>
    <property type="match status" value="1"/>
</dbReference>
<dbReference type="InterPro" id="IPR016181">
    <property type="entry name" value="Acyl_CoA_acyltransferase"/>
</dbReference>
<proteinExistence type="predicted"/>
<dbReference type="GO" id="GO:0016747">
    <property type="term" value="F:acyltransferase activity, transferring groups other than amino-acyl groups"/>
    <property type="evidence" value="ECO:0007669"/>
    <property type="project" value="InterPro"/>
</dbReference>
<organism evidence="4 5">
    <name type="scientific">Paenibacillus lemnae</name>
    <dbReference type="NCBI Taxonomy" id="1330551"/>
    <lineage>
        <taxon>Bacteria</taxon>
        <taxon>Bacillati</taxon>
        <taxon>Bacillota</taxon>
        <taxon>Bacilli</taxon>
        <taxon>Bacillales</taxon>
        <taxon>Paenibacillaceae</taxon>
        <taxon>Paenibacillus</taxon>
    </lineage>
</organism>